<dbReference type="EMBL" id="PVNK01000073">
    <property type="protein sequence ID" value="PRQ03630.1"/>
    <property type="molecule type" value="Genomic_DNA"/>
</dbReference>
<sequence length="763" mass="84107">MVGSLQIFERDRFQDVRRVGAGNNATVFSARDQTLERRVALKISVQDTLLDILGSEHLEALGIAEGLRQFIDEVGDAARQRYTLVREARLLARVQHPNVVAALDIGVLDGSETLVMPLLSGGQLDGKAYPGSWEQVVELALQIGEGLAAIHEAGLLHRDFKPNNVLFDRSGRPQIADLGLACSIDDADAMADWPGTTAYMAPETRARRHRDQRDDLYAYCTVVFQMLHGHMPFASELARAEGLVSRIERRDAMPAAIHEVLVRGLHPNPDARWPDMPTLLSELREAAAPAPRRWWPWLAAPAVAASLFGLLATTSKVVWADACDDVSDELAAVWDREIEIELRGALGSRAGSDALNSWTTRWVELRARECEASERAKLPPTPSPCAVELRERFATTVAVLRTPHLRAGLDYAAVISNLPAPERCLDAPADTHADDRSHADDRGLVELRERDRELGLLLADREWASEAARTRAAEYMAIARAKQARYDIARAMFWRSELHRLDGQLDEAERGLSEAYERSTAIGADLLGADVLLKLAAVAGERGETQTVDAYVHVALAVLERDAPDRAAEALQVHGLALLGGSDADRGRALELLAEAVAMRERQYTRYGGPRELIGEASEALACAQLANARFEEALASAQRSLEIHDEAFNLSTARAQALRRIVFVSQVELGRLDEADLTRQELLDPLFVAQNFPSFFDTWAWFAAIYEQAAEAGIARDANEEGRRIAEQIGADAPGTEIDRALGLTPRPSLRNQRFHPRCLPR</sequence>
<dbReference type="InterPro" id="IPR011990">
    <property type="entry name" value="TPR-like_helical_dom_sf"/>
</dbReference>
<dbReference type="Pfam" id="PF00069">
    <property type="entry name" value="Pkinase"/>
    <property type="match status" value="1"/>
</dbReference>
<dbReference type="RefSeq" id="WP_181197462.1">
    <property type="nucleotide sequence ID" value="NZ_PVNK01000073.1"/>
</dbReference>
<comment type="caution">
    <text evidence="8">The sequence shown here is derived from an EMBL/GenBank/DDBJ whole genome shotgun (WGS) entry which is preliminary data.</text>
</comment>
<dbReference type="PROSITE" id="PS00108">
    <property type="entry name" value="PROTEIN_KINASE_ST"/>
    <property type="match status" value="1"/>
</dbReference>
<accession>A0A2S9YEU3</accession>
<dbReference type="AlphaFoldDB" id="A0A2S9YEU3"/>
<gene>
    <name evidence="8" type="primary">prkC_9</name>
    <name evidence="8" type="ORF">ENSA5_13850</name>
</gene>
<evidence type="ECO:0000256" key="6">
    <source>
        <dbReference type="SAM" id="MobiDB-lite"/>
    </source>
</evidence>
<keyword evidence="3 8" id="KW-0418">Kinase</keyword>
<dbReference type="GO" id="GO:0005524">
    <property type="term" value="F:ATP binding"/>
    <property type="evidence" value="ECO:0007669"/>
    <property type="project" value="UniProtKB-UniRule"/>
</dbReference>
<dbReference type="GO" id="GO:0004674">
    <property type="term" value="F:protein serine/threonine kinase activity"/>
    <property type="evidence" value="ECO:0007669"/>
    <property type="project" value="UniProtKB-EC"/>
</dbReference>
<keyword evidence="2 5" id="KW-0547">Nucleotide-binding</keyword>
<dbReference type="PROSITE" id="PS00107">
    <property type="entry name" value="PROTEIN_KINASE_ATP"/>
    <property type="match status" value="1"/>
</dbReference>
<evidence type="ECO:0000313" key="8">
    <source>
        <dbReference type="EMBL" id="PRQ03630.1"/>
    </source>
</evidence>
<dbReference type="InterPro" id="IPR000719">
    <property type="entry name" value="Prot_kinase_dom"/>
</dbReference>
<protein>
    <submittedName>
        <fullName evidence="8">Serine/threonine-protein kinase PrkC</fullName>
        <ecNumber evidence="8">2.7.11.1</ecNumber>
    </submittedName>
</protein>
<dbReference type="PANTHER" id="PTHR43289:SF6">
    <property type="entry name" value="SERINE_THREONINE-PROTEIN KINASE NEKL-3"/>
    <property type="match status" value="1"/>
</dbReference>
<dbReference type="PROSITE" id="PS50011">
    <property type="entry name" value="PROTEIN_KINASE_DOM"/>
    <property type="match status" value="1"/>
</dbReference>
<dbReference type="Gene3D" id="3.30.200.20">
    <property type="entry name" value="Phosphorylase Kinase, domain 1"/>
    <property type="match status" value="1"/>
</dbReference>
<dbReference type="CDD" id="cd14014">
    <property type="entry name" value="STKc_PknB_like"/>
    <property type="match status" value="1"/>
</dbReference>
<dbReference type="Proteomes" id="UP000237968">
    <property type="component" value="Unassembled WGS sequence"/>
</dbReference>
<feature type="region of interest" description="Disordered" evidence="6">
    <location>
        <begin position="738"/>
        <end position="763"/>
    </location>
</feature>
<organism evidence="8 9">
    <name type="scientific">Enhygromyxa salina</name>
    <dbReference type="NCBI Taxonomy" id="215803"/>
    <lineage>
        <taxon>Bacteria</taxon>
        <taxon>Pseudomonadati</taxon>
        <taxon>Myxococcota</taxon>
        <taxon>Polyangia</taxon>
        <taxon>Nannocystales</taxon>
        <taxon>Nannocystaceae</taxon>
        <taxon>Enhygromyxa</taxon>
    </lineage>
</organism>
<evidence type="ECO:0000256" key="1">
    <source>
        <dbReference type="ARBA" id="ARBA00022679"/>
    </source>
</evidence>
<evidence type="ECO:0000256" key="5">
    <source>
        <dbReference type="PROSITE-ProRule" id="PRU10141"/>
    </source>
</evidence>
<keyword evidence="4 5" id="KW-0067">ATP-binding</keyword>
<feature type="binding site" evidence="5">
    <location>
        <position position="42"/>
    </location>
    <ligand>
        <name>ATP</name>
        <dbReference type="ChEBI" id="CHEBI:30616"/>
    </ligand>
</feature>
<evidence type="ECO:0000256" key="4">
    <source>
        <dbReference type="ARBA" id="ARBA00022840"/>
    </source>
</evidence>
<name>A0A2S9YEU3_9BACT</name>
<keyword evidence="1 8" id="KW-0808">Transferase</keyword>
<dbReference type="Gene3D" id="1.25.40.10">
    <property type="entry name" value="Tetratricopeptide repeat domain"/>
    <property type="match status" value="1"/>
</dbReference>
<feature type="domain" description="Protein kinase" evidence="7">
    <location>
        <begin position="13"/>
        <end position="298"/>
    </location>
</feature>
<dbReference type="InterPro" id="IPR011009">
    <property type="entry name" value="Kinase-like_dom_sf"/>
</dbReference>
<evidence type="ECO:0000259" key="7">
    <source>
        <dbReference type="PROSITE" id="PS50011"/>
    </source>
</evidence>
<feature type="compositionally biased region" description="Basic residues" evidence="6">
    <location>
        <begin position="754"/>
        <end position="763"/>
    </location>
</feature>
<proteinExistence type="predicted"/>
<dbReference type="PANTHER" id="PTHR43289">
    <property type="entry name" value="MITOGEN-ACTIVATED PROTEIN KINASE KINASE KINASE 20-RELATED"/>
    <property type="match status" value="1"/>
</dbReference>
<keyword evidence="9" id="KW-1185">Reference proteome</keyword>
<evidence type="ECO:0000313" key="9">
    <source>
        <dbReference type="Proteomes" id="UP000237968"/>
    </source>
</evidence>
<dbReference type="InterPro" id="IPR017441">
    <property type="entry name" value="Protein_kinase_ATP_BS"/>
</dbReference>
<reference evidence="8 9" key="1">
    <citation type="submission" date="2018-03" db="EMBL/GenBank/DDBJ databases">
        <title>Draft Genome Sequences of the Obligatory Marine Myxobacteria Enhygromyxa salina SWB005.</title>
        <authorList>
            <person name="Poehlein A."/>
            <person name="Moghaddam J.A."/>
            <person name="Harms H."/>
            <person name="Alanjari M."/>
            <person name="Koenig G.M."/>
            <person name="Daniel R."/>
            <person name="Schaeberle T.F."/>
        </authorList>
    </citation>
    <scope>NUCLEOTIDE SEQUENCE [LARGE SCALE GENOMIC DNA]</scope>
    <source>
        <strain evidence="8 9">SWB005</strain>
    </source>
</reference>
<dbReference type="Gene3D" id="1.10.510.10">
    <property type="entry name" value="Transferase(Phosphotransferase) domain 1"/>
    <property type="match status" value="1"/>
</dbReference>
<evidence type="ECO:0000256" key="3">
    <source>
        <dbReference type="ARBA" id="ARBA00022777"/>
    </source>
</evidence>
<evidence type="ECO:0000256" key="2">
    <source>
        <dbReference type="ARBA" id="ARBA00022741"/>
    </source>
</evidence>
<dbReference type="SUPFAM" id="SSF56112">
    <property type="entry name" value="Protein kinase-like (PK-like)"/>
    <property type="match status" value="1"/>
</dbReference>
<dbReference type="EC" id="2.7.11.1" evidence="8"/>
<dbReference type="InterPro" id="IPR008271">
    <property type="entry name" value="Ser/Thr_kinase_AS"/>
</dbReference>